<dbReference type="EMBL" id="KN882019">
    <property type="protein sequence ID" value="KIY46974.1"/>
    <property type="molecule type" value="Genomic_DNA"/>
</dbReference>
<dbReference type="InterPro" id="IPR034686">
    <property type="entry name" value="Terpene_cyclase-like_2"/>
</dbReference>
<dbReference type="AlphaFoldDB" id="A0A0D7A9B7"/>
<dbReference type="SFLD" id="SFLDS00005">
    <property type="entry name" value="Isoprenoid_Synthase_Type_I"/>
    <property type="match status" value="1"/>
</dbReference>
<keyword evidence="8" id="KW-1185">Reference proteome</keyword>
<evidence type="ECO:0000256" key="1">
    <source>
        <dbReference type="ARBA" id="ARBA00001946"/>
    </source>
</evidence>
<sequence>MASIPCSVPAVQEPATTKTTDFYILPDLAVDCPFPLVYHVDGDIVDAQCSEWLYKNSPKLTPKQRAAIYRLQAGKLTAFCFKDASTPRLRVIADFLTYLFHLDNVSDGMLTNESDVLSDTVMNALFYPESYRPTKGQPEEEITAGKLARDFWMRCLPDAGPGIQKRFLETLQMFFESVSVQAKVREEGNVPDMESYIDIRRDNSGCKPCWALIEYGLGIELPEEVTEDPIILALGESANDWVTWTNDLFSYNVEQARGDEQLNMVYIFMYHHGKTLQEAIDCTAELCRGTIKEFLKNKALLPSWGPEIDDMVRRYVIGLEDWIVGSLHWSFLTERHFGKSGAEIKKSRVVHLLPRVNA</sequence>
<dbReference type="Proteomes" id="UP000054144">
    <property type="component" value="Unassembled WGS sequence"/>
</dbReference>
<dbReference type="GO" id="GO:0010333">
    <property type="term" value="F:terpene synthase activity"/>
    <property type="evidence" value="ECO:0007669"/>
    <property type="project" value="InterPro"/>
</dbReference>
<evidence type="ECO:0000256" key="6">
    <source>
        <dbReference type="RuleBase" id="RU366034"/>
    </source>
</evidence>
<dbReference type="GO" id="GO:0046872">
    <property type="term" value="F:metal ion binding"/>
    <property type="evidence" value="ECO:0007669"/>
    <property type="project" value="UniProtKB-KW"/>
</dbReference>
<keyword evidence="5 6" id="KW-0456">Lyase</keyword>
<dbReference type="OrthoDB" id="2861623at2759"/>
<comment type="cofactor">
    <cofactor evidence="1 6">
        <name>Mg(2+)</name>
        <dbReference type="ChEBI" id="CHEBI:18420"/>
    </cofactor>
</comment>
<evidence type="ECO:0000256" key="4">
    <source>
        <dbReference type="ARBA" id="ARBA00022842"/>
    </source>
</evidence>
<organism evidence="7 8">
    <name type="scientific">Fistulina hepatica ATCC 64428</name>
    <dbReference type="NCBI Taxonomy" id="1128425"/>
    <lineage>
        <taxon>Eukaryota</taxon>
        <taxon>Fungi</taxon>
        <taxon>Dikarya</taxon>
        <taxon>Basidiomycota</taxon>
        <taxon>Agaricomycotina</taxon>
        <taxon>Agaricomycetes</taxon>
        <taxon>Agaricomycetidae</taxon>
        <taxon>Agaricales</taxon>
        <taxon>Fistulinaceae</taxon>
        <taxon>Fistulina</taxon>
    </lineage>
</organism>
<keyword evidence="3 6" id="KW-0479">Metal-binding</keyword>
<proteinExistence type="inferred from homology"/>
<keyword evidence="4 6" id="KW-0460">Magnesium</keyword>
<dbReference type="Gene3D" id="1.10.600.10">
    <property type="entry name" value="Farnesyl Diphosphate Synthase"/>
    <property type="match status" value="1"/>
</dbReference>
<dbReference type="PANTHER" id="PTHR35201">
    <property type="entry name" value="TERPENE SYNTHASE"/>
    <property type="match status" value="1"/>
</dbReference>
<gene>
    <name evidence="7" type="ORF">FISHEDRAFT_46267</name>
</gene>
<dbReference type="Pfam" id="PF19086">
    <property type="entry name" value="Terpene_syn_C_2"/>
    <property type="match status" value="1"/>
</dbReference>
<accession>A0A0D7A9B7</accession>
<evidence type="ECO:0000256" key="3">
    <source>
        <dbReference type="ARBA" id="ARBA00022723"/>
    </source>
</evidence>
<evidence type="ECO:0000313" key="8">
    <source>
        <dbReference type="Proteomes" id="UP000054144"/>
    </source>
</evidence>
<protein>
    <recommendedName>
        <fullName evidence="6">Terpene synthase</fullName>
        <ecNumber evidence="6">4.2.3.-</ecNumber>
    </recommendedName>
</protein>
<name>A0A0D7A9B7_9AGAR</name>
<dbReference type="InterPro" id="IPR008949">
    <property type="entry name" value="Isoprenoid_synthase_dom_sf"/>
</dbReference>
<evidence type="ECO:0000256" key="5">
    <source>
        <dbReference type="ARBA" id="ARBA00023239"/>
    </source>
</evidence>
<dbReference type="SFLD" id="SFLDG01020">
    <property type="entry name" value="Terpene_Cyclase_Like_2"/>
    <property type="match status" value="1"/>
</dbReference>
<evidence type="ECO:0000313" key="7">
    <source>
        <dbReference type="EMBL" id="KIY46974.1"/>
    </source>
</evidence>
<comment type="similarity">
    <text evidence="2 6">Belongs to the terpene synthase family.</text>
</comment>
<dbReference type="PANTHER" id="PTHR35201:SF4">
    <property type="entry name" value="BETA-PINACENE SYNTHASE-RELATED"/>
    <property type="match status" value="1"/>
</dbReference>
<dbReference type="GO" id="GO:0008299">
    <property type="term" value="P:isoprenoid biosynthetic process"/>
    <property type="evidence" value="ECO:0007669"/>
    <property type="project" value="UniProtKB-ARBA"/>
</dbReference>
<reference evidence="7 8" key="1">
    <citation type="journal article" date="2015" name="Fungal Genet. Biol.">
        <title>Evolution of novel wood decay mechanisms in Agaricales revealed by the genome sequences of Fistulina hepatica and Cylindrobasidium torrendii.</title>
        <authorList>
            <person name="Floudas D."/>
            <person name="Held B.W."/>
            <person name="Riley R."/>
            <person name="Nagy L.G."/>
            <person name="Koehler G."/>
            <person name="Ransdell A.S."/>
            <person name="Younus H."/>
            <person name="Chow J."/>
            <person name="Chiniquy J."/>
            <person name="Lipzen A."/>
            <person name="Tritt A."/>
            <person name="Sun H."/>
            <person name="Haridas S."/>
            <person name="LaButti K."/>
            <person name="Ohm R.A."/>
            <person name="Kues U."/>
            <person name="Blanchette R.A."/>
            <person name="Grigoriev I.V."/>
            <person name="Minto R.E."/>
            <person name="Hibbett D.S."/>
        </authorList>
    </citation>
    <scope>NUCLEOTIDE SEQUENCE [LARGE SCALE GENOMIC DNA]</scope>
    <source>
        <strain evidence="7 8">ATCC 64428</strain>
    </source>
</reference>
<dbReference type="EC" id="4.2.3.-" evidence="6"/>
<evidence type="ECO:0000256" key="2">
    <source>
        <dbReference type="ARBA" id="ARBA00006333"/>
    </source>
</evidence>
<dbReference type="SUPFAM" id="SSF48576">
    <property type="entry name" value="Terpenoid synthases"/>
    <property type="match status" value="1"/>
</dbReference>